<feature type="region of interest" description="Disordered" evidence="3">
    <location>
        <begin position="183"/>
        <end position="252"/>
    </location>
</feature>
<dbReference type="InterPro" id="IPR018612">
    <property type="entry name" value="NSRP1_N"/>
</dbReference>
<organism evidence="5 6">
    <name type="scientific">Alternaria burnsii</name>
    <dbReference type="NCBI Taxonomy" id="1187904"/>
    <lineage>
        <taxon>Eukaryota</taxon>
        <taxon>Fungi</taxon>
        <taxon>Dikarya</taxon>
        <taxon>Ascomycota</taxon>
        <taxon>Pezizomycotina</taxon>
        <taxon>Dothideomycetes</taxon>
        <taxon>Pleosporomycetidae</taxon>
        <taxon>Pleosporales</taxon>
        <taxon>Pleosporineae</taxon>
        <taxon>Pleosporaceae</taxon>
        <taxon>Alternaria</taxon>
        <taxon>Alternaria sect. Alternaria</taxon>
    </lineage>
</organism>
<comment type="caution">
    <text evidence="5">The sequence shown here is derived from an EMBL/GenBank/DDBJ whole genome shotgun (WGS) entry which is preliminary data.</text>
</comment>
<feature type="compositionally biased region" description="Basic and acidic residues" evidence="3">
    <location>
        <begin position="204"/>
        <end position="226"/>
    </location>
</feature>
<dbReference type="GeneID" id="62202894"/>
<feature type="region of interest" description="Disordered" evidence="3">
    <location>
        <begin position="1"/>
        <end position="101"/>
    </location>
</feature>
<evidence type="ECO:0000259" key="4">
    <source>
        <dbReference type="Pfam" id="PF09745"/>
    </source>
</evidence>
<gene>
    <name evidence="5" type="ORF">GT037_004669</name>
</gene>
<dbReference type="AlphaFoldDB" id="A0A8H7BAU8"/>
<feature type="compositionally biased region" description="Low complexity" evidence="3">
    <location>
        <begin position="64"/>
        <end position="75"/>
    </location>
</feature>
<dbReference type="InterPro" id="IPR053246">
    <property type="entry name" value="NS_splicing_regulatory_protein"/>
</dbReference>
<evidence type="ECO:0000313" key="6">
    <source>
        <dbReference type="Proteomes" id="UP000596902"/>
    </source>
</evidence>
<dbReference type="Pfam" id="PF09745">
    <property type="entry name" value="NSRP1_N"/>
    <property type="match status" value="1"/>
</dbReference>
<dbReference type="EMBL" id="JAAABM010000005">
    <property type="protein sequence ID" value="KAF7677810.1"/>
    <property type="molecule type" value="Genomic_DNA"/>
</dbReference>
<dbReference type="PANTHER" id="PTHR47845:SF1">
    <property type="entry name" value="NUCLEAR SPECKLE SPLICING REGULATORY PROTEIN 1 HOMOLOG"/>
    <property type="match status" value="1"/>
</dbReference>
<protein>
    <recommendedName>
        <fullName evidence="4">Nuclear speckle splicing regulatory protein 1 N-terminal domain-containing protein</fullName>
    </recommendedName>
</protein>
<keyword evidence="6" id="KW-1185">Reference proteome</keyword>
<dbReference type="RefSeq" id="XP_038787988.1">
    <property type="nucleotide sequence ID" value="XM_038929716.1"/>
</dbReference>
<keyword evidence="2" id="KW-0175">Coiled coil</keyword>
<feature type="compositionally biased region" description="Basic and acidic residues" evidence="3">
    <location>
        <begin position="358"/>
        <end position="403"/>
    </location>
</feature>
<evidence type="ECO:0000256" key="1">
    <source>
        <dbReference type="ARBA" id="ARBA00010126"/>
    </source>
</evidence>
<comment type="similarity">
    <text evidence="1">Belongs to the NSRP1 family.</text>
</comment>
<reference evidence="5" key="1">
    <citation type="submission" date="2020-01" db="EMBL/GenBank/DDBJ databases">
        <authorList>
            <person name="Feng Z.H.Z."/>
        </authorList>
    </citation>
    <scope>NUCLEOTIDE SEQUENCE</scope>
    <source>
        <strain evidence="5">CBS107.38</strain>
    </source>
</reference>
<dbReference type="OrthoDB" id="446635at2759"/>
<proteinExistence type="inferred from homology"/>
<name>A0A8H7BAU8_9PLEO</name>
<accession>A0A8H7BAU8</accession>
<dbReference type="Proteomes" id="UP000596902">
    <property type="component" value="Unassembled WGS sequence"/>
</dbReference>
<dbReference type="PANTHER" id="PTHR47845">
    <property type="entry name" value="NUCLEAR SPECKLE SPLICING REGULATORY PROTEIN 1 HOMOLOG"/>
    <property type="match status" value="1"/>
</dbReference>
<feature type="compositionally biased region" description="Basic and acidic residues" evidence="3">
    <location>
        <begin position="183"/>
        <end position="196"/>
    </location>
</feature>
<feature type="domain" description="Nuclear speckle splicing regulatory protein 1 N-terminal" evidence="4">
    <location>
        <begin position="111"/>
        <end position="228"/>
    </location>
</feature>
<feature type="compositionally biased region" description="Low complexity" evidence="3">
    <location>
        <begin position="10"/>
        <end position="25"/>
    </location>
</feature>
<evidence type="ECO:0000313" key="5">
    <source>
        <dbReference type="EMBL" id="KAF7677810.1"/>
    </source>
</evidence>
<evidence type="ECO:0000256" key="3">
    <source>
        <dbReference type="SAM" id="MobiDB-lite"/>
    </source>
</evidence>
<reference evidence="5" key="2">
    <citation type="submission" date="2020-08" db="EMBL/GenBank/DDBJ databases">
        <title>Draft Genome Sequence of Cumin Blight Pathogen Alternaria burnsii.</title>
        <authorList>
            <person name="Feng Z."/>
        </authorList>
    </citation>
    <scope>NUCLEOTIDE SEQUENCE</scope>
    <source>
        <strain evidence="5">CBS107.38</strain>
    </source>
</reference>
<feature type="region of interest" description="Disordered" evidence="3">
    <location>
        <begin position="312"/>
        <end position="412"/>
    </location>
</feature>
<dbReference type="GO" id="GO:0000381">
    <property type="term" value="P:regulation of alternative mRNA splicing, via spliceosome"/>
    <property type="evidence" value="ECO:0007669"/>
    <property type="project" value="InterPro"/>
</dbReference>
<evidence type="ECO:0000256" key="2">
    <source>
        <dbReference type="ARBA" id="ARBA00023054"/>
    </source>
</evidence>
<feature type="compositionally biased region" description="Low complexity" evidence="3">
    <location>
        <begin position="316"/>
        <end position="326"/>
    </location>
</feature>
<sequence>MSFKFGLNVKNKGANPLAKAAAKPALGKKKKPLFDDEEEDVKGKSKTADGVQEIGELSFEDTLASASSGPSKPAPQKLKKGQPPAPPSKRPKPKEDDPTTIAYSASAAEAEKRAQEALEADATLYDYDAAYDALHAVNAAKKAAERDNAAERKPKYMDALFESAEQRKKDQLRARDKLIQREREAEGDEFADKEKFVTGAYKAQQEETRRAEEEEKKRQEAEEEKKKKFGMQGFHKQMLADQERRHQEAMEAAARALKEGIKLPIDEAEKEKTDAEIVEELRQQGKNVILNEEGQVADKSQLLSAGLNIIAKPKPASSTSTSTAAADQPQSAWTKPKSGRNAQRERQTQMVVEQIEAANKRKADEEAEEQARLEHARKSQKTEKDISSAKERYLQRKKEKEAAAKAAAGKQT</sequence>